<evidence type="ECO:0000259" key="1">
    <source>
        <dbReference type="PROSITE" id="PS50106"/>
    </source>
</evidence>
<protein>
    <recommendedName>
        <fullName evidence="1">PDZ domain-containing protein</fullName>
    </recommendedName>
</protein>
<proteinExistence type="predicted"/>
<comment type="caution">
    <text evidence="2">The sequence shown here is derived from an EMBL/GenBank/DDBJ whole genome shotgun (WGS) entry which is preliminary data.</text>
</comment>
<name>A0AAW0Y4S2_CHEQU</name>
<dbReference type="AlphaFoldDB" id="A0AAW0Y4S2"/>
<dbReference type="PANTHER" id="PTHR46848:SF1">
    <property type="entry name" value="REGULATOR OF G-PROTEIN SIGNALING 3"/>
    <property type="match status" value="1"/>
</dbReference>
<sequence length="167" mass="18420">EGVLLDDNNPASATGVVLPNKQMIEGPTQVPLTHQVPQGQTPYTITINVLRGTQGFGFSVAWSKPPRVERVEEGLPAHQAGLKPGDYIIFVGQYNVVKYEEEAVLDIIRECGDTLPLEVYRRGVSKHPRGLINGYTARPPPTDNETHPRKRLSHITFNTEVGWGLSV</sequence>
<evidence type="ECO:0000313" key="2">
    <source>
        <dbReference type="EMBL" id="KAK8747046.1"/>
    </source>
</evidence>
<gene>
    <name evidence="2" type="ORF">OTU49_016958</name>
</gene>
<dbReference type="InterPro" id="IPR036034">
    <property type="entry name" value="PDZ_sf"/>
</dbReference>
<dbReference type="Gene3D" id="2.30.42.10">
    <property type="match status" value="1"/>
</dbReference>
<keyword evidence="3" id="KW-1185">Reference proteome</keyword>
<dbReference type="PANTHER" id="PTHR46848">
    <property type="entry name" value="REGULATOR OF G-PROTEIN SIGNALING 3"/>
    <property type="match status" value="1"/>
</dbReference>
<dbReference type="Pfam" id="PF00595">
    <property type="entry name" value="PDZ"/>
    <property type="match status" value="1"/>
</dbReference>
<feature type="non-terminal residue" evidence="2">
    <location>
        <position position="1"/>
    </location>
</feature>
<dbReference type="GO" id="GO:0005634">
    <property type="term" value="C:nucleus"/>
    <property type="evidence" value="ECO:0007669"/>
    <property type="project" value="TreeGrafter"/>
</dbReference>
<dbReference type="PROSITE" id="PS50106">
    <property type="entry name" value="PDZ"/>
    <property type="match status" value="1"/>
</dbReference>
<dbReference type="Proteomes" id="UP001445076">
    <property type="component" value="Unassembled WGS sequence"/>
</dbReference>
<dbReference type="GO" id="GO:0005886">
    <property type="term" value="C:plasma membrane"/>
    <property type="evidence" value="ECO:0007669"/>
    <property type="project" value="TreeGrafter"/>
</dbReference>
<evidence type="ECO:0000313" key="3">
    <source>
        <dbReference type="Proteomes" id="UP001445076"/>
    </source>
</evidence>
<organism evidence="2 3">
    <name type="scientific">Cherax quadricarinatus</name>
    <name type="common">Australian red claw crayfish</name>
    <dbReference type="NCBI Taxonomy" id="27406"/>
    <lineage>
        <taxon>Eukaryota</taxon>
        <taxon>Metazoa</taxon>
        <taxon>Ecdysozoa</taxon>
        <taxon>Arthropoda</taxon>
        <taxon>Crustacea</taxon>
        <taxon>Multicrustacea</taxon>
        <taxon>Malacostraca</taxon>
        <taxon>Eumalacostraca</taxon>
        <taxon>Eucarida</taxon>
        <taxon>Decapoda</taxon>
        <taxon>Pleocyemata</taxon>
        <taxon>Astacidea</taxon>
        <taxon>Parastacoidea</taxon>
        <taxon>Parastacidae</taxon>
        <taxon>Cherax</taxon>
    </lineage>
</organism>
<dbReference type="EMBL" id="JARKIK010000016">
    <property type="protein sequence ID" value="KAK8747046.1"/>
    <property type="molecule type" value="Genomic_DNA"/>
</dbReference>
<reference evidence="2 3" key="1">
    <citation type="journal article" date="2024" name="BMC Genomics">
        <title>Genome assembly of redclaw crayfish (Cherax quadricarinatus) provides insights into its immune adaptation and hypoxia tolerance.</title>
        <authorList>
            <person name="Liu Z."/>
            <person name="Zheng J."/>
            <person name="Li H."/>
            <person name="Fang K."/>
            <person name="Wang S."/>
            <person name="He J."/>
            <person name="Zhou D."/>
            <person name="Weng S."/>
            <person name="Chi M."/>
            <person name="Gu Z."/>
            <person name="He J."/>
            <person name="Li F."/>
            <person name="Wang M."/>
        </authorList>
    </citation>
    <scope>NUCLEOTIDE SEQUENCE [LARGE SCALE GENOMIC DNA]</scope>
    <source>
        <strain evidence="2">ZL_2023a</strain>
    </source>
</reference>
<dbReference type="SUPFAM" id="SSF50156">
    <property type="entry name" value="PDZ domain-like"/>
    <property type="match status" value="1"/>
</dbReference>
<feature type="domain" description="PDZ" evidence="1">
    <location>
        <begin position="46"/>
        <end position="123"/>
    </location>
</feature>
<accession>A0AAW0Y4S2</accession>
<dbReference type="SMART" id="SM00228">
    <property type="entry name" value="PDZ"/>
    <property type="match status" value="1"/>
</dbReference>
<dbReference type="InterPro" id="IPR001478">
    <property type="entry name" value="PDZ"/>
</dbReference>